<dbReference type="RefSeq" id="WP_015902711.1">
    <property type="nucleotide sequence ID" value="NC_012115.1"/>
</dbReference>
<dbReference type="GO" id="GO:0071111">
    <property type="term" value="F:cyclic-guanylate-specific phosphodiesterase activity"/>
    <property type="evidence" value="ECO:0007669"/>
    <property type="project" value="InterPro"/>
</dbReference>
<feature type="domain" description="EAL" evidence="2">
    <location>
        <begin position="446"/>
        <end position="682"/>
    </location>
</feature>
<dbReference type="SUPFAM" id="SSF55073">
    <property type="entry name" value="Nucleotide cyclase"/>
    <property type="match status" value="1"/>
</dbReference>
<dbReference type="InterPro" id="IPR021796">
    <property type="entry name" value="Tll0287-like_dom"/>
</dbReference>
<proteinExistence type="predicted"/>
<dbReference type="SMART" id="SM00267">
    <property type="entry name" value="GGDEF"/>
    <property type="match status" value="1"/>
</dbReference>
<dbReference type="STRING" id="598659.NAMH_1584"/>
<sequence length="682" mass="80414">MKKIKNEMIKSFIFSGVGLIFLLFVLYKAITSFILEQEVQKARLLTHTLVYTREYLAKVAPYVEIEDKKFHPFSLTPAYAVGRIALLIEKNEKIYVRQTSDKYRNPNNKPNEYELLAIDYFRTHPKAKEFFQIHRGHKTIGYEHLFYAYPLKIEKSCLRCHGPKNTIPKPLLQKIEKLYGDRAFGYKLGEIRGIISVKIPFNEIKHKVDLLFIKLSILLLFLYLLGVILFMRINNLIFKDIKNINNYLQNNLAQNIYRPFRKKLNFFEFDIIKKEINKTVTSLKSYQKNLYKSLYYNELTGLPNRKKLLSLMKKNDYPILLLDIDSFKEINYYYGEKVADEIIKKVAERLKDYRVFHIKIDEFAILLNKNISKEEIYNFAKELIKKLEEPYEIGDYSIVIKFRAGIAYTHRNFMRALSALDATRFLNKDIAFCSEAEKIRDSYQEHLIWLKKLKVAIENNKIVPFYQPIVDKEGNICKYEALVRLIDEKNQVISPYFFLDVAKKSRLYFEITKQVIDKTFKKFNDSKYEFSINLSTLDMENDYIKEFIIDKLSNFSEPQRVSFEIVESEDIKNSKNAYEFIKELKKYGCKILIDDFGSGYANFDYLLSLGADGLKIDGSLIKNILTDKNSQIIVKTIVNFAKEVKMQIIAEFVENKETLEYLKTLDIDCFQGYYFSAPKEEI</sequence>
<keyword evidence="5" id="KW-1185">Reference proteome</keyword>
<dbReference type="PANTHER" id="PTHR33121:SF71">
    <property type="entry name" value="OXYGEN SENSOR PROTEIN DOSP"/>
    <property type="match status" value="1"/>
</dbReference>
<protein>
    <submittedName>
        <fullName evidence="4">Diguanylate cyclase/phosphodiesterase</fullName>
    </submittedName>
</protein>
<dbReference type="Pfam" id="PF11845">
    <property type="entry name" value="Tll0287-like"/>
    <property type="match status" value="1"/>
</dbReference>
<dbReference type="Pfam" id="PF00990">
    <property type="entry name" value="GGDEF"/>
    <property type="match status" value="1"/>
</dbReference>
<dbReference type="Pfam" id="PF00563">
    <property type="entry name" value="EAL"/>
    <property type="match status" value="1"/>
</dbReference>
<dbReference type="PROSITE" id="PS50883">
    <property type="entry name" value="EAL"/>
    <property type="match status" value="1"/>
</dbReference>
<name>B9L6I3_NAUPA</name>
<dbReference type="Gene3D" id="3.20.20.450">
    <property type="entry name" value="EAL domain"/>
    <property type="match status" value="1"/>
</dbReference>
<dbReference type="NCBIfam" id="TIGR00254">
    <property type="entry name" value="GGDEF"/>
    <property type="match status" value="1"/>
</dbReference>
<gene>
    <name evidence="4" type="ordered locus">NAMH_1584</name>
</gene>
<keyword evidence="1" id="KW-1133">Transmembrane helix</keyword>
<dbReference type="InterPro" id="IPR029787">
    <property type="entry name" value="Nucleotide_cyclase"/>
</dbReference>
<dbReference type="PROSITE" id="PS50887">
    <property type="entry name" value="GGDEF"/>
    <property type="match status" value="1"/>
</dbReference>
<dbReference type="Gene3D" id="3.30.70.270">
    <property type="match status" value="1"/>
</dbReference>
<evidence type="ECO:0000256" key="1">
    <source>
        <dbReference type="SAM" id="Phobius"/>
    </source>
</evidence>
<evidence type="ECO:0000259" key="2">
    <source>
        <dbReference type="PROSITE" id="PS50883"/>
    </source>
</evidence>
<dbReference type="eggNOG" id="COG2200">
    <property type="taxonomic scope" value="Bacteria"/>
</dbReference>
<dbReference type="Proteomes" id="UP000000448">
    <property type="component" value="Chromosome"/>
</dbReference>
<feature type="transmembrane region" description="Helical" evidence="1">
    <location>
        <begin position="210"/>
        <end position="231"/>
    </location>
</feature>
<evidence type="ECO:0000313" key="5">
    <source>
        <dbReference type="Proteomes" id="UP000000448"/>
    </source>
</evidence>
<dbReference type="InterPro" id="IPR000160">
    <property type="entry name" value="GGDEF_dom"/>
</dbReference>
<feature type="transmembrane region" description="Helical" evidence="1">
    <location>
        <begin position="12"/>
        <end position="35"/>
    </location>
</feature>
<dbReference type="eggNOG" id="COG2199">
    <property type="taxonomic scope" value="Bacteria"/>
</dbReference>
<dbReference type="SMART" id="SM00052">
    <property type="entry name" value="EAL"/>
    <property type="match status" value="1"/>
</dbReference>
<dbReference type="InterPro" id="IPR001633">
    <property type="entry name" value="EAL_dom"/>
</dbReference>
<accession>B9L6I3</accession>
<dbReference type="InterPro" id="IPR050706">
    <property type="entry name" value="Cyclic-di-GMP_PDE-like"/>
</dbReference>
<evidence type="ECO:0000259" key="3">
    <source>
        <dbReference type="PROSITE" id="PS50887"/>
    </source>
</evidence>
<dbReference type="OrthoDB" id="9790732at2"/>
<dbReference type="PANTHER" id="PTHR33121">
    <property type="entry name" value="CYCLIC DI-GMP PHOSPHODIESTERASE PDEF"/>
    <property type="match status" value="1"/>
</dbReference>
<evidence type="ECO:0000313" key="4">
    <source>
        <dbReference type="EMBL" id="ACM93659.1"/>
    </source>
</evidence>
<dbReference type="SUPFAM" id="SSF141868">
    <property type="entry name" value="EAL domain-like"/>
    <property type="match status" value="1"/>
</dbReference>
<organism evidence="4 5">
    <name type="scientific">Nautilia profundicola (strain ATCC BAA-1463 / DSM 18972 / AmH)</name>
    <dbReference type="NCBI Taxonomy" id="598659"/>
    <lineage>
        <taxon>Bacteria</taxon>
        <taxon>Pseudomonadati</taxon>
        <taxon>Campylobacterota</taxon>
        <taxon>Epsilonproteobacteria</taxon>
        <taxon>Nautiliales</taxon>
        <taxon>Nautiliaceae</taxon>
        <taxon>Nautilia</taxon>
    </lineage>
</organism>
<keyword evidence="1" id="KW-0812">Transmembrane</keyword>
<dbReference type="InterPro" id="IPR035919">
    <property type="entry name" value="EAL_sf"/>
</dbReference>
<dbReference type="HOGENOM" id="CLU_000445_70_46_7"/>
<dbReference type="KEGG" id="nam:NAMH_1584"/>
<dbReference type="CDD" id="cd01948">
    <property type="entry name" value="EAL"/>
    <property type="match status" value="1"/>
</dbReference>
<dbReference type="InterPro" id="IPR043128">
    <property type="entry name" value="Rev_trsase/Diguanyl_cyclase"/>
</dbReference>
<dbReference type="CDD" id="cd01949">
    <property type="entry name" value="GGDEF"/>
    <property type="match status" value="1"/>
</dbReference>
<reference evidence="4 5" key="1">
    <citation type="journal article" date="2009" name="PLoS Genet.">
        <title>Adaptations to submarine hydrothermal environments exemplified by the genome of Nautilia profundicola.</title>
        <authorList>
            <person name="Campbell B.J."/>
            <person name="Smith J.L."/>
            <person name="Hanson T.E."/>
            <person name="Klotz M.G."/>
            <person name="Stein L.Y."/>
            <person name="Lee C.K."/>
            <person name="Wu D."/>
            <person name="Robinson J.M."/>
            <person name="Khouri H.M."/>
            <person name="Eisen J.A."/>
            <person name="Cary S.C."/>
        </authorList>
    </citation>
    <scope>NUCLEOTIDE SEQUENCE [LARGE SCALE GENOMIC DNA]</scope>
    <source>
        <strain evidence="5">ATCC BAA-1463 / DSM 18972 / AmH</strain>
    </source>
</reference>
<dbReference type="EMBL" id="CP001279">
    <property type="protein sequence ID" value="ACM93659.1"/>
    <property type="molecule type" value="Genomic_DNA"/>
</dbReference>
<keyword evidence="1" id="KW-0472">Membrane</keyword>
<feature type="domain" description="GGDEF" evidence="3">
    <location>
        <begin position="315"/>
        <end position="442"/>
    </location>
</feature>
<dbReference type="AlphaFoldDB" id="B9L6I3"/>